<evidence type="ECO:0000313" key="1">
    <source>
        <dbReference type="EMBL" id="SDW72463.1"/>
    </source>
</evidence>
<proteinExistence type="predicted"/>
<protein>
    <submittedName>
        <fullName evidence="1">Uncharacterized protein</fullName>
    </submittedName>
</protein>
<dbReference type="AlphaFoldDB" id="A0A1H2VW01"/>
<gene>
    <name evidence="1" type="ORF">SAMN05444358_1011595</name>
</gene>
<accession>A0A1H2VW01</accession>
<name>A0A1H2VW01_9RHOB</name>
<dbReference type="STRING" id="985054.SAMN05444358_1011595"/>
<dbReference type="Proteomes" id="UP000183400">
    <property type="component" value="Unassembled WGS sequence"/>
</dbReference>
<organism evidence="1 2">
    <name type="scientific">Ruegeria halocynthiae</name>
    <dbReference type="NCBI Taxonomy" id="985054"/>
    <lineage>
        <taxon>Bacteria</taxon>
        <taxon>Pseudomonadati</taxon>
        <taxon>Pseudomonadota</taxon>
        <taxon>Alphaproteobacteria</taxon>
        <taxon>Rhodobacterales</taxon>
        <taxon>Roseobacteraceae</taxon>
        <taxon>Ruegeria</taxon>
    </lineage>
</organism>
<keyword evidence="2" id="KW-1185">Reference proteome</keyword>
<dbReference type="EMBL" id="FNNP01000001">
    <property type="protein sequence ID" value="SDW72463.1"/>
    <property type="molecule type" value="Genomic_DNA"/>
</dbReference>
<evidence type="ECO:0000313" key="2">
    <source>
        <dbReference type="Proteomes" id="UP000183400"/>
    </source>
</evidence>
<dbReference type="RefSeq" id="WP_245709677.1">
    <property type="nucleotide sequence ID" value="NZ_FNNP01000001.1"/>
</dbReference>
<reference evidence="2" key="1">
    <citation type="submission" date="2016-10" db="EMBL/GenBank/DDBJ databases">
        <authorList>
            <person name="Varghese N."/>
            <person name="Submissions S."/>
        </authorList>
    </citation>
    <scope>NUCLEOTIDE SEQUENCE [LARGE SCALE GENOMIC DNA]</scope>
    <source>
        <strain evidence="2">DSM 27839</strain>
    </source>
</reference>
<sequence length="118" mass="12661">MARLADHDSVAAVLAARANMAINGEIISERARIEFSNGAQTFAAELVRVVGETSLMLVFENGCPEPGHEFWISAADQQIEPLEIDRADNNKVVAFPVAQAGTRSALVDLPKIASWAAE</sequence>